<gene>
    <name evidence="11" type="ORF">FIV34_07085</name>
</gene>
<feature type="domain" description="Methyl-accepting transducer" evidence="9">
    <location>
        <begin position="264"/>
        <end position="493"/>
    </location>
</feature>
<dbReference type="GO" id="GO:0006935">
    <property type="term" value="P:chemotaxis"/>
    <property type="evidence" value="ECO:0007669"/>
    <property type="project" value="InterPro"/>
</dbReference>
<dbReference type="Proteomes" id="UP000316093">
    <property type="component" value="Chromosome"/>
</dbReference>
<feature type="transmembrane region" description="Helical" evidence="8">
    <location>
        <begin position="184"/>
        <end position="206"/>
    </location>
</feature>
<dbReference type="SMART" id="SM00283">
    <property type="entry name" value="MA"/>
    <property type="match status" value="1"/>
</dbReference>
<evidence type="ECO:0000259" key="10">
    <source>
        <dbReference type="PROSITE" id="PS50885"/>
    </source>
</evidence>
<dbReference type="AlphaFoldDB" id="A0A4Y5Z301"/>
<keyword evidence="12" id="KW-1185">Reference proteome</keyword>
<dbReference type="OrthoDB" id="6052907at2"/>
<name>A0A4Y5Z301_9GAMM</name>
<keyword evidence="2" id="KW-0488">Methylation</keyword>
<proteinExistence type="inferred from homology"/>
<evidence type="ECO:0000256" key="4">
    <source>
        <dbReference type="ARBA" id="ARBA00029447"/>
    </source>
</evidence>
<dbReference type="GO" id="GO:0005886">
    <property type="term" value="C:plasma membrane"/>
    <property type="evidence" value="ECO:0007669"/>
    <property type="project" value="TreeGrafter"/>
</dbReference>
<evidence type="ECO:0000256" key="5">
    <source>
        <dbReference type="PROSITE-ProRule" id="PRU00284"/>
    </source>
</evidence>
<dbReference type="RefSeq" id="WP_139981025.1">
    <property type="nucleotide sequence ID" value="NZ_CP041046.1"/>
</dbReference>
<reference evidence="11 12" key="1">
    <citation type="submission" date="2019-06" db="EMBL/GenBank/DDBJ databases">
        <title>A complete genome sequence for Luteibacter pinisoli MAH-14.</title>
        <authorList>
            <person name="Baltrus D.A."/>
        </authorList>
    </citation>
    <scope>NUCLEOTIDE SEQUENCE [LARGE SCALE GENOMIC DNA]</scope>
    <source>
        <strain evidence="11 12">MAH-14</strain>
    </source>
</reference>
<dbReference type="InterPro" id="IPR024478">
    <property type="entry name" value="HlyB_4HB_MCP"/>
</dbReference>
<dbReference type="Pfam" id="PF12729">
    <property type="entry name" value="4HB_MCP_1"/>
    <property type="match status" value="1"/>
</dbReference>
<evidence type="ECO:0000256" key="1">
    <source>
        <dbReference type="ARBA" id="ARBA00004370"/>
    </source>
</evidence>
<feature type="domain" description="HAMP" evidence="10">
    <location>
        <begin position="207"/>
        <end position="259"/>
    </location>
</feature>
<evidence type="ECO:0000256" key="7">
    <source>
        <dbReference type="SAM" id="MobiDB-lite"/>
    </source>
</evidence>
<organism evidence="11 12">
    <name type="scientific">Luteibacter pinisoli</name>
    <dbReference type="NCBI Taxonomy" id="2589080"/>
    <lineage>
        <taxon>Bacteria</taxon>
        <taxon>Pseudomonadati</taxon>
        <taxon>Pseudomonadota</taxon>
        <taxon>Gammaproteobacteria</taxon>
        <taxon>Lysobacterales</taxon>
        <taxon>Rhodanobacteraceae</taxon>
        <taxon>Luteibacter</taxon>
    </lineage>
</organism>
<evidence type="ECO:0000313" key="11">
    <source>
        <dbReference type="EMBL" id="QDE38979.1"/>
    </source>
</evidence>
<keyword evidence="8" id="KW-0472">Membrane</keyword>
<dbReference type="InterPro" id="IPR004090">
    <property type="entry name" value="Chemotax_Me-accpt_rcpt"/>
</dbReference>
<dbReference type="Gene3D" id="1.10.287.950">
    <property type="entry name" value="Methyl-accepting chemotaxis protein"/>
    <property type="match status" value="1"/>
</dbReference>
<evidence type="ECO:0000256" key="3">
    <source>
        <dbReference type="ARBA" id="ARBA00023224"/>
    </source>
</evidence>
<dbReference type="GO" id="GO:0004888">
    <property type="term" value="F:transmembrane signaling receptor activity"/>
    <property type="evidence" value="ECO:0007669"/>
    <property type="project" value="InterPro"/>
</dbReference>
<evidence type="ECO:0000256" key="8">
    <source>
        <dbReference type="SAM" id="Phobius"/>
    </source>
</evidence>
<dbReference type="KEGG" id="lpy:FIV34_07085"/>
<protein>
    <submittedName>
        <fullName evidence="11">HAMP domain-containing protein</fullName>
    </submittedName>
</protein>
<evidence type="ECO:0000256" key="2">
    <source>
        <dbReference type="ARBA" id="ARBA00022481"/>
    </source>
</evidence>
<dbReference type="EMBL" id="CP041046">
    <property type="protein sequence ID" value="QDE38979.1"/>
    <property type="molecule type" value="Genomic_DNA"/>
</dbReference>
<dbReference type="FunFam" id="1.10.287.950:FF:000001">
    <property type="entry name" value="Methyl-accepting chemotaxis sensory transducer"/>
    <property type="match status" value="1"/>
</dbReference>
<dbReference type="CDD" id="cd06225">
    <property type="entry name" value="HAMP"/>
    <property type="match status" value="1"/>
</dbReference>
<dbReference type="PROSITE" id="PS50111">
    <property type="entry name" value="CHEMOTAXIS_TRANSDUC_2"/>
    <property type="match status" value="1"/>
</dbReference>
<dbReference type="PANTHER" id="PTHR43531:SF14">
    <property type="entry name" value="METHYL-ACCEPTING CHEMOTAXIS PROTEIN I-RELATED"/>
    <property type="match status" value="1"/>
</dbReference>
<keyword evidence="8" id="KW-1133">Transmembrane helix</keyword>
<keyword evidence="8" id="KW-0812">Transmembrane</keyword>
<dbReference type="CDD" id="cd11386">
    <property type="entry name" value="MCP_signal"/>
    <property type="match status" value="1"/>
</dbReference>
<dbReference type="PROSITE" id="PS50885">
    <property type="entry name" value="HAMP"/>
    <property type="match status" value="1"/>
</dbReference>
<evidence type="ECO:0000259" key="9">
    <source>
        <dbReference type="PROSITE" id="PS50111"/>
    </source>
</evidence>
<keyword evidence="3 5" id="KW-0807">Transducer</keyword>
<dbReference type="PRINTS" id="PR00260">
    <property type="entry name" value="CHEMTRNSDUCR"/>
</dbReference>
<dbReference type="GO" id="GO:0007165">
    <property type="term" value="P:signal transduction"/>
    <property type="evidence" value="ECO:0007669"/>
    <property type="project" value="UniProtKB-KW"/>
</dbReference>
<dbReference type="PANTHER" id="PTHR43531">
    <property type="entry name" value="PROTEIN ICFG"/>
    <property type="match status" value="1"/>
</dbReference>
<feature type="region of interest" description="Disordered" evidence="7">
    <location>
        <begin position="279"/>
        <end position="298"/>
    </location>
</feature>
<dbReference type="Pfam" id="PF00015">
    <property type="entry name" value="MCPsignal"/>
    <property type="match status" value="1"/>
</dbReference>
<accession>A0A4Y5Z301</accession>
<comment type="similarity">
    <text evidence="4">Belongs to the methyl-accepting chemotaxis (MCP) protein family.</text>
</comment>
<comment type="subcellular location">
    <subcellularLocation>
        <location evidence="1">Membrane</location>
    </subcellularLocation>
</comment>
<dbReference type="InterPro" id="IPR003660">
    <property type="entry name" value="HAMP_dom"/>
</dbReference>
<dbReference type="SMART" id="SM00304">
    <property type="entry name" value="HAMP"/>
    <property type="match status" value="1"/>
</dbReference>
<feature type="coiled-coil region" evidence="6">
    <location>
        <begin position="471"/>
        <end position="498"/>
    </location>
</feature>
<dbReference type="InterPro" id="IPR004089">
    <property type="entry name" value="MCPsignal_dom"/>
</dbReference>
<keyword evidence="6" id="KW-0175">Coiled coil</keyword>
<dbReference type="Pfam" id="PF00672">
    <property type="entry name" value="HAMP"/>
    <property type="match status" value="1"/>
</dbReference>
<dbReference type="InterPro" id="IPR051310">
    <property type="entry name" value="MCP_chemotaxis"/>
</dbReference>
<dbReference type="SUPFAM" id="SSF58104">
    <property type="entry name" value="Methyl-accepting chemotaxis protein (MCP) signaling domain"/>
    <property type="match status" value="1"/>
</dbReference>
<sequence>MTIRWRIILTMAAALLAAIVIGTTGLYALDQTQAGLEGMYRTSLMPIVDVSEVRAALMDQRNAANRAIVRGTPEALADAKQAIAKAQVRLTTSWAAYYPALVTSEEERTAAKAFVAARERSDDRLAALVGKLEHGDKDAVPLLIKDVGPAMDEATAQISQIITVNEQQADQDYKAAAAREHRTVYVTLGVLLASALLVAVLGFLLARAVMRPLLRARDLAARISQGELNHHLQVDGSDELSETLRALGTMDEQLTRIVSQVRSNAQQVTYAARDISAGTDDLSSRTQEQASSLEETAASMEEMTATVRENSEGADMARDLTTTLHGDAVSGQTVAQEAVVAMAEITRSSRSVGEIAVLIDEIAFQTNLLALNAAVEAARAGEQGRGFAVVASEVRSLAQRSATAARDIKKLIADASERVETGAVLVGRTGEALALIGSGATRVSGIVGNIAAASLQQSAGIEQVNGAVTALDEVTQQNAALVEEASAASKQMLELSEELMRQVAFFSIAGEEPADTARPSRSEPVAPAAPVIIARPPRQAVAQDELWTEF</sequence>
<evidence type="ECO:0000256" key="6">
    <source>
        <dbReference type="SAM" id="Coils"/>
    </source>
</evidence>
<evidence type="ECO:0000313" key="12">
    <source>
        <dbReference type="Proteomes" id="UP000316093"/>
    </source>
</evidence>